<sequence>MDLADGTRAGGFRRGAADSKGQRTGRYSNRKLESNLHAITPLVALHGHARALPLLSAGVNRKTGETNARYGQQFVVDFGRYLKGLGFAKGIGFHTFRHTLATELDVNDAPEREIALVTGHSTAPRDRVQVLRKHYLHKKPYVTRSKQISAMELYRPKVELPRYQKGQFAK</sequence>
<dbReference type="HOGENOM" id="CLU_1569824_0_0_6"/>
<evidence type="ECO:0000313" key="4">
    <source>
        <dbReference type="EMBL" id="CAQ46481.1"/>
    </source>
</evidence>
<dbReference type="eggNOG" id="COG0582">
    <property type="taxonomic scope" value="Bacteria"/>
</dbReference>
<organism evidence="4 5">
    <name type="scientific">Stenotrophomonas maltophilia (strain K279a)</name>
    <dbReference type="NCBI Taxonomy" id="522373"/>
    <lineage>
        <taxon>Bacteria</taxon>
        <taxon>Pseudomonadati</taxon>
        <taxon>Pseudomonadota</taxon>
        <taxon>Gammaproteobacteria</taxon>
        <taxon>Lysobacterales</taxon>
        <taxon>Lysobacteraceae</taxon>
        <taxon>Stenotrophomonas</taxon>
        <taxon>Stenotrophomonas maltophilia group</taxon>
    </lineage>
</organism>
<dbReference type="PROSITE" id="PS51898">
    <property type="entry name" value="TYR_RECOMBINASE"/>
    <property type="match status" value="1"/>
</dbReference>
<dbReference type="GO" id="GO:0015074">
    <property type="term" value="P:DNA integration"/>
    <property type="evidence" value="ECO:0007669"/>
    <property type="project" value="InterPro"/>
</dbReference>
<dbReference type="AlphaFoldDB" id="B2FJK2"/>
<proteinExistence type="predicted"/>
<keyword evidence="5" id="KW-1185">Reference proteome</keyword>
<dbReference type="GO" id="GO:0006310">
    <property type="term" value="P:DNA recombination"/>
    <property type="evidence" value="ECO:0007669"/>
    <property type="project" value="UniProtKB-KW"/>
</dbReference>
<reference evidence="4 5" key="1">
    <citation type="journal article" date="2008" name="Genome Biol.">
        <title>The complete genome, comparative and functional analysis of Stenotrophomonas maltophilia reveals an organism heavily shielded by drug resistance determinants.</title>
        <authorList>
            <person name="Crossman L.C."/>
            <person name="Gould V.C."/>
            <person name="Dow J.M."/>
            <person name="Vernikos G.S."/>
            <person name="Okazaki A."/>
            <person name="Sebaihia M."/>
            <person name="Saunders D."/>
            <person name="Arrowsmith C."/>
            <person name="Carver T."/>
            <person name="Peters N."/>
            <person name="Adlem E."/>
            <person name="Kerhornou A."/>
            <person name="Lord A."/>
            <person name="Murphy L."/>
            <person name="Seeger K."/>
            <person name="Squares R."/>
            <person name="Rutter S."/>
            <person name="Quail M.A."/>
            <person name="Rajandream M.A."/>
            <person name="Harris D."/>
            <person name="Churcher C."/>
            <person name="Bentley S.D."/>
            <person name="Parkhill J."/>
            <person name="Thomson N.R."/>
            <person name="Avison M.B."/>
        </authorList>
    </citation>
    <scope>NUCLEOTIDE SEQUENCE [LARGE SCALE GENOMIC DNA]</scope>
    <source>
        <strain evidence="4 5">K279a</strain>
    </source>
</reference>
<evidence type="ECO:0000256" key="2">
    <source>
        <dbReference type="SAM" id="MobiDB-lite"/>
    </source>
</evidence>
<dbReference type="Proteomes" id="UP000008840">
    <property type="component" value="Chromosome"/>
</dbReference>
<dbReference type="SUPFAM" id="SSF56349">
    <property type="entry name" value="DNA breaking-rejoining enzymes"/>
    <property type="match status" value="1"/>
</dbReference>
<evidence type="ECO:0000259" key="3">
    <source>
        <dbReference type="PROSITE" id="PS51898"/>
    </source>
</evidence>
<dbReference type="InterPro" id="IPR013762">
    <property type="entry name" value="Integrase-like_cat_sf"/>
</dbReference>
<dbReference type="Gene3D" id="1.10.443.10">
    <property type="entry name" value="Intergrase catalytic core"/>
    <property type="match status" value="1"/>
</dbReference>
<dbReference type="EnsemblBacteria" id="CAQ46481">
    <property type="protein sequence ID" value="CAQ46481"/>
    <property type="gene ID" value="Smlt3031"/>
</dbReference>
<feature type="region of interest" description="Disordered" evidence="2">
    <location>
        <begin position="1"/>
        <end position="29"/>
    </location>
</feature>
<dbReference type="GO" id="GO:0003677">
    <property type="term" value="F:DNA binding"/>
    <property type="evidence" value="ECO:0007669"/>
    <property type="project" value="InterPro"/>
</dbReference>
<dbReference type="InterPro" id="IPR011010">
    <property type="entry name" value="DNA_brk_join_enz"/>
</dbReference>
<keyword evidence="1" id="KW-0233">DNA recombination</keyword>
<evidence type="ECO:0000313" key="5">
    <source>
        <dbReference type="Proteomes" id="UP000008840"/>
    </source>
</evidence>
<protein>
    <submittedName>
        <fullName evidence="4">Phage-related protein</fullName>
    </submittedName>
</protein>
<feature type="domain" description="Tyr recombinase" evidence="3">
    <location>
        <begin position="1"/>
        <end position="152"/>
    </location>
</feature>
<dbReference type="KEGG" id="sml:Smlt3031"/>
<dbReference type="InterPro" id="IPR002104">
    <property type="entry name" value="Integrase_catalytic"/>
</dbReference>
<gene>
    <name evidence="4" type="ordered locus">Smlt3031</name>
</gene>
<dbReference type="EMBL" id="AM743169">
    <property type="protein sequence ID" value="CAQ46481.1"/>
    <property type="molecule type" value="Genomic_DNA"/>
</dbReference>
<name>B2FJK2_STRMK</name>
<accession>B2FJK2</accession>
<evidence type="ECO:0000256" key="1">
    <source>
        <dbReference type="ARBA" id="ARBA00023172"/>
    </source>
</evidence>